<name>K1TZR4_9ZZZZ</name>
<dbReference type="GO" id="GO:0016301">
    <property type="term" value="F:kinase activity"/>
    <property type="evidence" value="ECO:0007669"/>
    <property type="project" value="UniProtKB-KW"/>
</dbReference>
<feature type="domain" description="RelA/SpoT" evidence="1">
    <location>
        <begin position="3"/>
        <end position="105"/>
    </location>
</feature>
<dbReference type="PANTHER" id="PTHR47837">
    <property type="entry name" value="GTP PYROPHOSPHOKINASE YJBM"/>
    <property type="match status" value="1"/>
</dbReference>
<dbReference type="CDD" id="cd05399">
    <property type="entry name" value="NT_Rel-Spo_like"/>
    <property type="match status" value="1"/>
</dbReference>
<dbReference type="GO" id="GO:0015969">
    <property type="term" value="P:guanosine tetraphosphate metabolic process"/>
    <property type="evidence" value="ECO:0007669"/>
    <property type="project" value="InterPro"/>
</dbReference>
<dbReference type="AlphaFoldDB" id="K1TZR4"/>
<sequence length="159" mass="18685">MTLEGIEENIRDIAGVRVICSFPDDIYELAESFLRQDDITLIERKDYIKNPKESGYRSLHLIVQVPIFLQNTKKLVYVEVQFRTIAMDFWASLEHKLQYKKNIPESQAKLLKDELYDCAQQSAALDKRMQNIRNVIAESETKEEEKQDFLPIFLRENKG</sequence>
<comment type="caution">
    <text evidence="2">The sequence shown here is derived from an EMBL/GenBank/DDBJ whole genome shotgun (WGS) entry which is preliminary data.</text>
</comment>
<dbReference type="Gene3D" id="3.30.460.10">
    <property type="entry name" value="Beta Polymerase, domain 2"/>
    <property type="match status" value="1"/>
</dbReference>
<dbReference type="SUPFAM" id="SSF81301">
    <property type="entry name" value="Nucleotidyltransferase"/>
    <property type="match status" value="1"/>
</dbReference>
<organism evidence="2">
    <name type="scientific">human gut metagenome</name>
    <dbReference type="NCBI Taxonomy" id="408170"/>
    <lineage>
        <taxon>unclassified sequences</taxon>
        <taxon>metagenomes</taxon>
        <taxon>organismal metagenomes</taxon>
    </lineage>
</organism>
<dbReference type="SMART" id="SM00954">
    <property type="entry name" value="RelA_SpoT"/>
    <property type="match status" value="1"/>
</dbReference>
<keyword evidence="2" id="KW-0418">Kinase</keyword>
<keyword evidence="2" id="KW-0808">Transferase</keyword>
<gene>
    <name evidence="2" type="ORF">LEA_07184</name>
</gene>
<accession>K1TZR4</accession>
<dbReference type="InterPro" id="IPR043519">
    <property type="entry name" value="NT_sf"/>
</dbReference>
<dbReference type="InterPro" id="IPR007685">
    <property type="entry name" value="RelA_SpoT"/>
</dbReference>
<evidence type="ECO:0000259" key="1">
    <source>
        <dbReference type="SMART" id="SM00954"/>
    </source>
</evidence>
<evidence type="ECO:0000313" key="2">
    <source>
        <dbReference type="EMBL" id="EKC71585.1"/>
    </source>
</evidence>
<dbReference type="InterPro" id="IPR052366">
    <property type="entry name" value="GTP_Pyrophosphokinase"/>
</dbReference>
<reference evidence="2" key="1">
    <citation type="journal article" date="2013" name="Environ. Microbiol.">
        <title>Microbiota from the distal guts of lean and obese adolescents exhibit partial functional redundancy besides clear differences in community structure.</title>
        <authorList>
            <person name="Ferrer M."/>
            <person name="Ruiz A."/>
            <person name="Lanza F."/>
            <person name="Haange S.B."/>
            <person name="Oberbach A."/>
            <person name="Till H."/>
            <person name="Bargiela R."/>
            <person name="Campoy C."/>
            <person name="Segura M.T."/>
            <person name="Richter M."/>
            <person name="von Bergen M."/>
            <person name="Seifert J."/>
            <person name="Suarez A."/>
        </authorList>
    </citation>
    <scope>NUCLEOTIDE SEQUENCE</scope>
</reference>
<dbReference type="Pfam" id="PF04607">
    <property type="entry name" value="RelA_SpoT"/>
    <property type="match status" value="1"/>
</dbReference>
<dbReference type="Gene3D" id="1.10.287.860">
    <property type="entry name" value="Nucleotidyltransferase"/>
    <property type="match status" value="1"/>
</dbReference>
<dbReference type="EMBL" id="AJWY01004724">
    <property type="protein sequence ID" value="EKC71585.1"/>
    <property type="molecule type" value="Genomic_DNA"/>
</dbReference>
<protein>
    <submittedName>
        <fullName evidence="2">GTP pyrophosphokinase</fullName>
    </submittedName>
</protein>
<proteinExistence type="predicted"/>
<dbReference type="PANTHER" id="PTHR47837:SF2">
    <property type="entry name" value="GTP PYROPHOSPHOKINASE YWAC"/>
    <property type="match status" value="1"/>
</dbReference>